<proteinExistence type="predicted"/>
<dbReference type="RefSeq" id="WP_397058770.1">
    <property type="nucleotide sequence ID" value="NZ_JBIRYL010000001.1"/>
</dbReference>
<accession>A0ABW7VT55</accession>
<gene>
    <name evidence="3" type="ORF">ACH49Z_01570</name>
</gene>
<dbReference type="InterPro" id="IPR055568">
    <property type="entry name" value="DUF7144"/>
</dbReference>
<evidence type="ECO:0000313" key="3">
    <source>
        <dbReference type="EMBL" id="MFI2228526.1"/>
    </source>
</evidence>
<keyword evidence="1" id="KW-0812">Transmembrane</keyword>
<feature type="transmembrane region" description="Helical" evidence="1">
    <location>
        <begin position="69"/>
        <end position="89"/>
    </location>
</feature>
<dbReference type="Proteomes" id="UP001611494">
    <property type="component" value="Unassembled WGS sequence"/>
</dbReference>
<dbReference type="EMBL" id="JBIRYL010000001">
    <property type="protein sequence ID" value="MFI2228526.1"/>
    <property type="molecule type" value="Genomic_DNA"/>
</dbReference>
<protein>
    <recommendedName>
        <fullName evidence="2">DUF7144 domain-containing protein</fullName>
    </recommendedName>
</protein>
<evidence type="ECO:0000259" key="2">
    <source>
        <dbReference type="Pfam" id="PF23636"/>
    </source>
</evidence>
<keyword evidence="4" id="KW-1185">Reference proteome</keyword>
<feature type="transmembrane region" description="Helical" evidence="1">
    <location>
        <begin position="21"/>
        <end position="49"/>
    </location>
</feature>
<organism evidence="3 4">
    <name type="scientific">Nocardia testacea</name>
    <dbReference type="NCBI Taxonomy" id="248551"/>
    <lineage>
        <taxon>Bacteria</taxon>
        <taxon>Bacillati</taxon>
        <taxon>Actinomycetota</taxon>
        <taxon>Actinomycetes</taxon>
        <taxon>Mycobacteriales</taxon>
        <taxon>Nocardiaceae</taxon>
        <taxon>Nocardia</taxon>
    </lineage>
</organism>
<feature type="transmembrane region" description="Helical" evidence="1">
    <location>
        <begin position="118"/>
        <end position="137"/>
    </location>
</feature>
<feature type="domain" description="DUF7144" evidence="2">
    <location>
        <begin position="27"/>
        <end position="138"/>
    </location>
</feature>
<keyword evidence="1" id="KW-1133">Transmembrane helix</keyword>
<evidence type="ECO:0000256" key="1">
    <source>
        <dbReference type="SAM" id="Phobius"/>
    </source>
</evidence>
<keyword evidence="1" id="KW-0472">Membrane</keyword>
<evidence type="ECO:0000313" key="4">
    <source>
        <dbReference type="Proteomes" id="UP001611494"/>
    </source>
</evidence>
<sequence>MTTAREPMASTSGRSPVRQGVAAGTSIAAAILLLTVGALSVLEGIAAVAEDELFVVGVNYTYEFDITTWGWIHLVLGIVLIISALGLLTGTAWGRGLAIGIAALSILANFLWLPYYPWWSVLIIALNIVVIWAIATWQPRAT</sequence>
<reference evidence="3 4" key="1">
    <citation type="submission" date="2024-10" db="EMBL/GenBank/DDBJ databases">
        <title>The Natural Products Discovery Center: Release of the First 8490 Sequenced Strains for Exploring Actinobacteria Biosynthetic Diversity.</title>
        <authorList>
            <person name="Kalkreuter E."/>
            <person name="Kautsar S.A."/>
            <person name="Yang D."/>
            <person name="Bader C.D."/>
            <person name="Teijaro C.N."/>
            <person name="Fluegel L."/>
            <person name="Davis C.M."/>
            <person name="Simpson J.R."/>
            <person name="Lauterbach L."/>
            <person name="Steele A.D."/>
            <person name="Gui C."/>
            <person name="Meng S."/>
            <person name="Li G."/>
            <person name="Viehrig K."/>
            <person name="Ye F."/>
            <person name="Su P."/>
            <person name="Kiefer A.F."/>
            <person name="Nichols A."/>
            <person name="Cepeda A.J."/>
            <person name="Yan W."/>
            <person name="Fan B."/>
            <person name="Jiang Y."/>
            <person name="Adhikari A."/>
            <person name="Zheng C.-J."/>
            <person name="Schuster L."/>
            <person name="Cowan T.M."/>
            <person name="Smanski M.J."/>
            <person name="Chevrette M.G."/>
            <person name="De Carvalho L.P.S."/>
            <person name="Shen B."/>
        </authorList>
    </citation>
    <scope>NUCLEOTIDE SEQUENCE [LARGE SCALE GENOMIC DNA]</scope>
    <source>
        <strain evidence="3 4">NPDC019377</strain>
    </source>
</reference>
<comment type="caution">
    <text evidence="3">The sequence shown here is derived from an EMBL/GenBank/DDBJ whole genome shotgun (WGS) entry which is preliminary data.</text>
</comment>
<dbReference type="Pfam" id="PF23636">
    <property type="entry name" value="DUF7144"/>
    <property type="match status" value="1"/>
</dbReference>
<feature type="transmembrane region" description="Helical" evidence="1">
    <location>
        <begin position="96"/>
        <end position="112"/>
    </location>
</feature>
<name>A0ABW7VT55_9NOCA</name>